<organism evidence="3 4">
    <name type="scientific">Marinobacter xiaoshiensis</name>
    <dbReference type="NCBI Taxonomy" id="3073652"/>
    <lineage>
        <taxon>Bacteria</taxon>
        <taxon>Pseudomonadati</taxon>
        <taxon>Pseudomonadota</taxon>
        <taxon>Gammaproteobacteria</taxon>
        <taxon>Pseudomonadales</taxon>
        <taxon>Marinobacteraceae</taxon>
        <taxon>Marinobacter</taxon>
    </lineage>
</organism>
<dbReference type="Pfam" id="PF01497">
    <property type="entry name" value="Peripla_BP_2"/>
    <property type="match status" value="1"/>
</dbReference>
<dbReference type="SUPFAM" id="SSF53807">
    <property type="entry name" value="Helical backbone' metal receptor"/>
    <property type="match status" value="1"/>
</dbReference>
<dbReference type="Gene3D" id="3.40.50.1980">
    <property type="entry name" value="Nitrogenase molybdenum iron protein domain"/>
    <property type="match status" value="2"/>
</dbReference>
<dbReference type="EMBL" id="JAVMBO010000003">
    <property type="protein sequence ID" value="MDS1308671.1"/>
    <property type="molecule type" value="Genomic_DNA"/>
</dbReference>
<evidence type="ECO:0000313" key="3">
    <source>
        <dbReference type="EMBL" id="MDS1308671.1"/>
    </source>
</evidence>
<protein>
    <submittedName>
        <fullName evidence="3">ABC transporter substrate-binding protein</fullName>
    </submittedName>
</protein>
<accession>A0ABU2HDN7</accession>
<keyword evidence="1" id="KW-0732">Signal</keyword>
<dbReference type="PROSITE" id="PS50983">
    <property type="entry name" value="FE_B12_PBP"/>
    <property type="match status" value="1"/>
</dbReference>
<proteinExistence type="predicted"/>
<name>A0ABU2HDN7_9GAMM</name>
<feature type="domain" description="Fe/B12 periplasmic-binding" evidence="2">
    <location>
        <begin position="30"/>
        <end position="284"/>
    </location>
</feature>
<dbReference type="RefSeq" id="WP_200370374.1">
    <property type="nucleotide sequence ID" value="NZ_JAVMBO010000003.1"/>
</dbReference>
<evidence type="ECO:0000256" key="1">
    <source>
        <dbReference type="SAM" id="SignalP"/>
    </source>
</evidence>
<dbReference type="InterPro" id="IPR002491">
    <property type="entry name" value="ABC_transptr_periplasmic_BD"/>
</dbReference>
<feature type="signal peptide" evidence="1">
    <location>
        <begin position="1"/>
        <end position="18"/>
    </location>
</feature>
<dbReference type="PANTHER" id="PTHR30535">
    <property type="entry name" value="VITAMIN B12-BINDING PROTEIN"/>
    <property type="match status" value="1"/>
</dbReference>
<dbReference type="Proteomes" id="UP001267407">
    <property type="component" value="Unassembled WGS sequence"/>
</dbReference>
<dbReference type="PANTHER" id="PTHR30535:SF4">
    <property type="entry name" value="HEMIN-BINDING PERIPLASMIC PROTEIN HMUT"/>
    <property type="match status" value="1"/>
</dbReference>
<comment type="caution">
    <text evidence="3">The sequence shown here is derived from an EMBL/GenBank/DDBJ whole genome shotgun (WGS) entry which is preliminary data.</text>
</comment>
<keyword evidence="4" id="KW-1185">Reference proteome</keyword>
<reference evidence="3" key="1">
    <citation type="submission" date="2023-09" db="EMBL/GenBank/DDBJ databases">
        <title>Marinobacter sediminicola sp. nov. and Marinobacter maritimum sp. nov., isolated from marine sediment.</title>
        <authorList>
            <person name="An J."/>
        </authorList>
    </citation>
    <scope>NUCLEOTIDE SEQUENCE</scope>
    <source>
        <strain evidence="3">F60267</strain>
    </source>
</reference>
<dbReference type="InterPro" id="IPR050902">
    <property type="entry name" value="ABC_Transporter_SBP"/>
</dbReference>
<evidence type="ECO:0000259" key="2">
    <source>
        <dbReference type="PROSITE" id="PS50983"/>
    </source>
</evidence>
<gene>
    <name evidence="3" type="ORF">RKA07_00995</name>
</gene>
<feature type="chain" id="PRO_5045135215" evidence="1">
    <location>
        <begin position="19"/>
        <end position="293"/>
    </location>
</feature>
<sequence length="293" mass="31060">MRLIGILLTTLLALPAYAGSAGEVDAGSSRIVSADGAVTEILFALGVEDQLVGVDTTSKYPAAANQLPKVGYLRALPFEGVLSLNPDQLITTEEAEPEQTLQRLEQVGVKVTRLPVAQSPEQTLQRITAIGELVNREAEAAKLVSDLQRVFDGIDKKVAAREWAPSVLILLAAGNHGVSFGGSHTGADALLDSIGATNAVSDIRGYKPASREAIISANPDAIIVAETAPGQFRITDWPELAQLPAWKNGHRYVGDSMLLLSFGPRLAEAMLAIDQILPEGPRPENTFASNHGD</sequence>
<evidence type="ECO:0000313" key="4">
    <source>
        <dbReference type="Proteomes" id="UP001267407"/>
    </source>
</evidence>